<dbReference type="InterPro" id="IPR011990">
    <property type="entry name" value="TPR-like_helical_dom_sf"/>
</dbReference>
<name>A0AAU9JTX7_9CILI</name>
<accession>A0AAU9JTX7</accession>
<keyword evidence="6" id="KW-1185">Reference proteome</keyword>
<dbReference type="InterPro" id="IPR000048">
    <property type="entry name" value="IQ_motif_EF-hand-BS"/>
</dbReference>
<dbReference type="PANTHER" id="PTHR45641:SF19">
    <property type="entry name" value="NEPHROCYSTIN-3"/>
    <property type="match status" value="1"/>
</dbReference>
<feature type="compositionally biased region" description="Polar residues" evidence="4">
    <location>
        <begin position="326"/>
        <end position="341"/>
    </location>
</feature>
<evidence type="ECO:0000313" key="6">
    <source>
        <dbReference type="Proteomes" id="UP001162131"/>
    </source>
</evidence>
<dbReference type="EMBL" id="CAJZBQ010000047">
    <property type="protein sequence ID" value="CAG9329005.1"/>
    <property type="molecule type" value="Genomic_DNA"/>
</dbReference>
<dbReference type="Gene3D" id="1.20.5.190">
    <property type="match status" value="1"/>
</dbReference>
<dbReference type="Gene3D" id="1.25.40.10">
    <property type="entry name" value="Tetratricopeptide repeat domain"/>
    <property type="match status" value="2"/>
</dbReference>
<dbReference type="Proteomes" id="UP001162131">
    <property type="component" value="Unassembled WGS sequence"/>
</dbReference>
<organism evidence="5 6">
    <name type="scientific">Blepharisma stoltei</name>
    <dbReference type="NCBI Taxonomy" id="1481888"/>
    <lineage>
        <taxon>Eukaryota</taxon>
        <taxon>Sar</taxon>
        <taxon>Alveolata</taxon>
        <taxon>Ciliophora</taxon>
        <taxon>Postciliodesmatophora</taxon>
        <taxon>Heterotrichea</taxon>
        <taxon>Heterotrichida</taxon>
        <taxon>Blepharismidae</taxon>
        <taxon>Blepharisma</taxon>
    </lineage>
</organism>
<evidence type="ECO:0000256" key="1">
    <source>
        <dbReference type="ARBA" id="ARBA00022737"/>
    </source>
</evidence>
<dbReference type="AlphaFoldDB" id="A0AAU9JTX7"/>
<evidence type="ECO:0000256" key="3">
    <source>
        <dbReference type="PROSITE-ProRule" id="PRU00339"/>
    </source>
</evidence>
<keyword evidence="2 3" id="KW-0802">TPR repeat</keyword>
<reference evidence="5" key="1">
    <citation type="submission" date="2021-09" db="EMBL/GenBank/DDBJ databases">
        <authorList>
            <consortium name="AG Swart"/>
            <person name="Singh M."/>
            <person name="Singh A."/>
            <person name="Seah K."/>
            <person name="Emmerich C."/>
        </authorList>
    </citation>
    <scope>NUCLEOTIDE SEQUENCE</scope>
    <source>
        <strain evidence="5">ATCC30299</strain>
    </source>
</reference>
<dbReference type="InterPro" id="IPR019734">
    <property type="entry name" value="TPR_rpt"/>
</dbReference>
<feature type="repeat" description="TPR" evidence="3">
    <location>
        <begin position="61"/>
        <end position="94"/>
    </location>
</feature>
<evidence type="ECO:0000256" key="2">
    <source>
        <dbReference type="ARBA" id="ARBA00022803"/>
    </source>
</evidence>
<sequence length="414" mass="47667">MNDSILTASPMRLEDNIIELSKLASEQLRKKNFRHSLYYLNQALFTLKFFPSNSSKDKLRALVYNNLGCYLRKVGKESQAIAYFEKIIELSESSFIEVENLASTYLNLCGILSERGNHEEAISYASKACSLLKVAQNKSNIKTLAIAHHSLGLEYEHLSKHEEALESLNFGLKICSFNFGNNNPLTITIKNCIERVKRKAKNLRSIKDKFLSKLASKRPSIPTDLYHKYILGKSKPKQRNSDENDSVKFKFNYDLPFFNHHKRRSCPEQPRTAFNRRRGSPIIDNIPMIDEETQMFTPQIPFPSQKPNKSYIYSPNLDKSTRADTLRSTWSPKRNNKSRINSQRHHDEEKLAATIIQSWWRGICARRKFNQLKIMIKIKKAELTAKIALNEAACLKKIAAKKFGVWMSGKSIDV</sequence>
<protein>
    <submittedName>
        <fullName evidence="5">Uncharacterized protein</fullName>
    </submittedName>
</protein>
<dbReference type="PROSITE" id="PS50096">
    <property type="entry name" value="IQ"/>
    <property type="match status" value="1"/>
</dbReference>
<dbReference type="SMART" id="SM00015">
    <property type="entry name" value="IQ"/>
    <property type="match status" value="1"/>
</dbReference>
<evidence type="ECO:0000256" key="4">
    <source>
        <dbReference type="SAM" id="MobiDB-lite"/>
    </source>
</evidence>
<dbReference type="PANTHER" id="PTHR45641">
    <property type="entry name" value="TETRATRICOPEPTIDE REPEAT PROTEIN (AFU_ORTHOLOGUE AFUA_6G03870)"/>
    <property type="match status" value="1"/>
</dbReference>
<comment type="caution">
    <text evidence="5">The sequence shown here is derived from an EMBL/GenBank/DDBJ whole genome shotgun (WGS) entry which is preliminary data.</text>
</comment>
<feature type="region of interest" description="Disordered" evidence="4">
    <location>
        <begin position="325"/>
        <end position="347"/>
    </location>
</feature>
<dbReference type="Pfam" id="PF13424">
    <property type="entry name" value="TPR_12"/>
    <property type="match status" value="1"/>
</dbReference>
<evidence type="ECO:0000313" key="5">
    <source>
        <dbReference type="EMBL" id="CAG9329005.1"/>
    </source>
</evidence>
<dbReference type="PROSITE" id="PS50005">
    <property type="entry name" value="TPR"/>
    <property type="match status" value="1"/>
</dbReference>
<gene>
    <name evidence="5" type="ORF">BSTOLATCC_MIC47841</name>
</gene>
<keyword evidence="1" id="KW-0677">Repeat</keyword>
<proteinExistence type="predicted"/>
<dbReference type="SUPFAM" id="SSF48452">
    <property type="entry name" value="TPR-like"/>
    <property type="match status" value="1"/>
</dbReference>
<dbReference type="SMART" id="SM00028">
    <property type="entry name" value="TPR"/>
    <property type="match status" value="3"/>
</dbReference>